<dbReference type="HOGENOM" id="CLU_1663558_0_0_1"/>
<evidence type="ECO:0000256" key="5">
    <source>
        <dbReference type="ARBA" id="ARBA00049030"/>
    </source>
</evidence>
<evidence type="ECO:0000313" key="8">
    <source>
        <dbReference type="Proteomes" id="UP000006591"/>
    </source>
</evidence>
<dbReference type="Gramene" id="ONIVA06G07520.2">
    <property type="protein sequence ID" value="ONIVA06G07520.2"/>
    <property type="gene ID" value="ONIVA06G07520"/>
</dbReference>
<protein>
    <recommendedName>
        <fullName evidence="2">sucrose synthase</fullName>
        <ecNumber evidence="2">2.4.1.13</ecNumber>
    </recommendedName>
</protein>
<keyword evidence="3" id="KW-0328">Glycosyltransferase</keyword>
<dbReference type="InterPro" id="IPR000368">
    <property type="entry name" value="Sucrose_synth_GT-B1"/>
</dbReference>
<sequence length="159" mass="18284">MAGSVTRLLPDVIGTTCSQWLEKVIGTEHTDILRCCKRNYEGNAGQIYHFSCQLTADHAMTHRLHIMTSTFQEIARSKDTVRQYESHIAFTLPALAIRQSDPDHRILRWKFTRECKQSDENGFHKAYHISIGINLQTHCRLPSDGLISQRKSQNLNFQT</sequence>
<evidence type="ECO:0000256" key="1">
    <source>
        <dbReference type="ARBA" id="ARBA00005894"/>
    </source>
</evidence>
<feature type="domain" description="Sucrose synthase first GT-B" evidence="6">
    <location>
        <begin position="5"/>
        <end position="41"/>
    </location>
</feature>
<dbReference type="GO" id="GO:0016157">
    <property type="term" value="F:sucrose synthase activity"/>
    <property type="evidence" value="ECO:0007669"/>
    <property type="project" value="UniProtKB-EC"/>
</dbReference>
<dbReference type="EnsemblPlants" id="ONIVA06G07520.2">
    <property type="protein sequence ID" value="ONIVA06G07520.2"/>
    <property type="gene ID" value="ONIVA06G07520"/>
</dbReference>
<dbReference type="PANTHER" id="PTHR45839:SF7">
    <property type="entry name" value="SUCROSE SYNTHASE 1"/>
    <property type="match status" value="1"/>
</dbReference>
<evidence type="ECO:0000259" key="6">
    <source>
        <dbReference type="Pfam" id="PF00862"/>
    </source>
</evidence>
<evidence type="ECO:0000256" key="3">
    <source>
        <dbReference type="ARBA" id="ARBA00022676"/>
    </source>
</evidence>
<reference evidence="7" key="1">
    <citation type="submission" date="2015-04" db="UniProtKB">
        <authorList>
            <consortium name="EnsemblPlants"/>
        </authorList>
    </citation>
    <scope>IDENTIFICATION</scope>
    <source>
        <strain evidence="7">SL10</strain>
    </source>
</reference>
<dbReference type="InterPro" id="IPR012820">
    <property type="entry name" value="Sucrose_synthase_pln/cyn"/>
</dbReference>
<comment type="similarity">
    <text evidence="1">Belongs to the glycosyltransferase 1 family. Plant sucrose synthase subfamily.</text>
</comment>
<dbReference type="Gene3D" id="3.40.50.2000">
    <property type="entry name" value="Glycogen Phosphorylase B"/>
    <property type="match status" value="1"/>
</dbReference>
<feature type="domain" description="Sucrose synthase first GT-B" evidence="6">
    <location>
        <begin position="46"/>
        <end position="96"/>
    </location>
</feature>
<organism evidence="7">
    <name type="scientific">Oryza nivara</name>
    <name type="common">Indian wild rice</name>
    <name type="synonym">Oryza sativa f. spontanea</name>
    <dbReference type="NCBI Taxonomy" id="4536"/>
    <lineage>
        <taxon>Eukaryota</taxon>
        <taxon>Viridiplantae</taxon>
        <taxon>Streptophyta</taxon>
        <taxon>Embryophyta</taxon>
        <taxon>Tracheophyta</taxon>
        <taxon>Spermatophyta</taxon>
        <taxon>Magnoliopsida</taxon>
        <taxon>Liliopsida</taxon>
        <taxon>Poales</taxon>
        <taxon>Poaceae</taxon>
        <taxon>BOP clade</taxon>
        <taxon>Oryzoideae</taxon>
        <taxon>Oryzeae</taxon>
        <taxon>Oryzinae</taxon>
        <taxon>Oryza</taxon>
    </lineage>
</organism>
<keyword evidence="8" id="KW-1185">Reference proteome</keyword>
<evidence type="ECO:0000313" key="7">
    <source>
        <dbReference type="EnsemblPlants" id="ONIVA06G07520.2"/>
    </source>
</evidence>
<evidence type="ECO:0000256" key="4">
    <source>
        <dbReference type="ARBA" id="ARBA00022679"/>
    </source>
</evidence>
<accession>A0A0E0HMA8</accession>
<dbReference type="GO" id="GO:0005985">
    <property type="term" value="P:sucrose metabolic process"/>
    <property type="evidence" value="ECO:0007669"/>
    <property type="project" value="InterPro"/>
</dbReference>
<dbReference type="EC" id="2.4.1.13" evidence="2"/>
<keyword evidence="4" id="KW-0808">Transferase</keyword>
<comment type="catalytic activity">
    <reaction evidence="5">
        <text>an NDP-alpha-D-glucose + D-fructose = a ribonucleoside 5'-diphosphate + sucrose + H(+)</text>
        <dbReference type="Rhea" id="RHEA:16241"/>
        <dbReference type="ChEBI" id="CHEBI:15378"/>
        <dbReference type="ChEBI" id="CHEBI:17992"/>
        <dbReference type="ChEBI" id="CHEBI:37721"/>
        <dbReference type="ChEBI" id="CHEBI:57930"/>
        <dbReference type="ChEBI" id="CHEBI:76533"/>
        <dbReference type="EC" id="2.4.1.13"/>
    </reaction>
</comment>
<reference evidence="7" key="2">
    <citation type="submission" date="2018-04" db="EMBL/GenBank/DDBJ databases">
        <title>OnivRS2 (Oryza nivara Reference Sequence Version 2).</title>
        <authorList>
            <person name="Zhang J."/>
            <person name="Kudrna D."/>
            <person name="Lee S."/>
            <person name="Talag J."/>
            <person name="Rajasekar S."/>
            <person name="Welchert J."/>
            <person name="Hsing Y.-I."/>
            <person name="Wing R.A."/>
        </authorList>
    </citation>
    <scope>NUCLEOTIDE SEQUENCE [LARGE SCALE GENOMIC DNA]</scope>
    <source>
        <strain evidence="7">SL10</strain>
    </source>
</reference>
<proteinExistence type="inferred from homology"/>
<dbReference type="AlphaFoldDB" id="A0A0E0HMA8"/>
<dbReference type="PANTHER" id="PTHR45839">
    <property type="match status" value="1"/>
</dbReference>
<dbReference type="Proteomes" id="UP000006591">
    <property type="component" value="Chromosome 6"/>
</dbReference>
<name>A0A0E0HMA8_ORYNI</name>
<evidence type="ECO:0000256" key="2">
    <source>
        <dbReference type="ARBA" id="ARBA00012540"/>
    </source>
</evidence>
<dbReference type="Pfam" id="PF00862">
    <property type="entry name" value="GT-B_Sucrose_synth"/>
    <property type="match status" value="2"/>
</dbReference>